<dbReference type="InterPro" id="IPR020046">
    <property type="entry name" value="5-3_exonucl_a-hlix_arch_N"/>
</dbReference>
<keyword evidence="3 8" id="KW-0269">Exonuclease</keyword>
<dbReference type="SUPFAM" id="SSF88723">
    <property type="entry name" value="PIN domain-like"/>
    <property type="match status" value="1"/>
</dbReference>
<dbReference type="InterPro" id="IPR020045">
    <property type="entry name" value="DNA_polI_H3TH"/>
</dbReference>
<dbReference type="PANTHER" id="PTHR42646">
    <property type="entry name" value="FLAP ENDONUCLEASE XNI"/>
    <property type="match status" value="1"/>
</dbReference>
<dbReference type="Pfam" id="PF01367">
    <property type="entry name" value="5_3_exonuc"/>
    <property type="match status" value="1"/>
</dbReference>
<keyword evidence="4" id="KW-0238">DNA-binding</keyword>
<name>A0A1A8ZDI6_9ACTN</name>
<dbReference type="InterPro" id="IPR029060">
    <property type="entry name" value="PIN-like_dom_sf"/>
</dbReference>
<dbReference type="SUPFAM" id="SSF47807">
    <property type="entry name" value="5' to 3' exonuclease, C-terminal subdomain"/>
    <property type="match status" value="1"/>
</dbReference>
<dbReference type="STRING" id="261654.GA0070611_1794"/>
<gene>
    <name evidence="8" type="ORF">GA0070611_1794</name>
</gene>
<dbReference type="AlphaFoldDB" id="A0A1A8ZDI6"/>
<evidence type="ECO:0000256" key="4">
    <source>
        <dbReference type="ARBA" id="ARBA00023125"/>
    </source>
</evidence>
<dbReference type="CDD" id="cd09859">
    <property type="entry name" value="PIN_53EXO"/>
    <property type="match status" value="1"/>
</dbReference>
<dbReference type="PANTHER" id="PTHR42646:SF2">
    <property type="entry name" value="5'-3' EXONUCLEASE FAMILY PROTEIN"/>
    <property type="match status" value="1"/>
</dbReference>
<dbReference type="InterPro" id="IPR002421">
    <property type="entry name" value="5-3_exonuclease"/>
</dbReference>
<evidence type="ECO:0000313" key="8">
    <source>
        <dbReference type="EMBL" id="SBT41921.1"/>
    </source>
</evidence>
<dbReference type="Gene3D" id="1.10.150.20">
    <property type="entry name" value="5' to 3' exonuclease, C-terminal subdomain"/>
    <property type="match status" value="1"/>
</dbReference>
<feature type="domain" description="5'-3' exonuclease" evidence="7">
    <location>
        <begin position="30"/>
        <end position="298"/>
    </location>
</feature>
<evidence type="ECO:0000256" key="5">
    <source>
        <dbReference type="ARBA" id="ARBA00049957"/>
    </source>
</evidence>
<dbReference type="InterPro" id="IPR008918">
    <property type="entry name" value="HhH2"/>
</dbReference>
<dbReference type="PATRIC" id="fig|261654.4.peg.1820"/>
<dbReference type="GO" id="GO:0008409">
    <property type="term" value="F:5'-3' exonuclease activity"/>
    <property type="evidence" value="ECO:0007669"/>
    <property type="project" value="InterPro"/>
</dbReference>
<sequence>MAIMYMASIWPGLPHSVRGLCQAVGVPQPSPILLIDSPSLYFRAYFGIPESAARTDDGQPVNAVRGFLDMLAQLVRTRRPDRMVCALDYDWRPAWRVDLLPSYKAHRVAPEGGEEVPDTLSPQVPMILEVLDALGITAVGATGYEADDVLGTLSVTQPGPVEVVSGDRDLFQLVDDVRQVRLLYVGRGVAKLDDCDDAAVRARYGVPADRYADFAALRGDPSDGLPGVPGVGEKTAARLIERYDGLPGILAALDDPGSGFAPGLRAKLTGARDYLAVAPKVVRVATDVPLPALTTALPSAPADPERLLELAQRWNLAGSCRRLVDALAGGS</sequence>
<accession>A0A1A8ZDI6</accession>
<comment type="function">
    <text evidence="5">5'-3' exonuclease acting preferentially on double-stranded DNA.</text>
</comment>
<evidence type="ECO:0000313" key="9">
    <source>
        <dbReference type="Proteomes" id="UP000199385"/>
    </source>
</evidence>
<dbReference type="InterPro" id="IPR036279">
    <property type="entry name" value="5-3_exonuclease_C_sf"/>
</dbReference>
<keyword evidence="1" id="KW-0540">Nuclease</keyword>
<dbReference type="Pfam" id="PF02739">
    <property type="entry name" value="5_3_exonuc_N"/>
    <property type="match status" value="1"/>
</dbReference>
<evidence type="ECO:0000256" key="2">
    <source>
        <dbReference type="ARBA" id="ARBA00022801"/>
    </source>
</evidence>
<evidence type="ECO:0000259" key="7">
    <source>
        <dbReference type="SMART" id="SM00475"/>
    </source>
</evidence>
<organism evidence="8 9">
    <name type="scientific">Micromonospora auratinigra</name>
    <dbReference type="NCBI Taxonomy" id="261654"/>
    <lineage>
        <taxon>Bacteria</taxon>
        <taxon>Bacillati</taxon>
        <taxon>Actinomycetota</taxon>
        <taxon>Actinomycetes</taxon>
        <taxon>Micromonosporales</taxon>
        <taxon>Micromonosporaceae</taxon>
        <taxon>Micromonospora</taxon>
    </lineage>
</organism>
<keyword evidence="9" id="KW-1185">Reference proteome</keyword>
<dbReference type="GO" id="GO:0033567">
    <property type="term" value="P:DNA replication, Okazaki fragment processing"/>
    <property type="evidence" value="ECO:0007669"/>
    <property type="project" value="InterPro"/>
</dbReference>
<evidence type="ECO:0000256" key="1">
    <source>
        <dbReference type="ARBA" id="ARBA00022722"/>
    </source>
</evidence>
<dbReference type="InterPro" id="IPR038969">
    <property type="entry name" value="FEN"/>
</dbReference>
<protein>
    <recommendedName>
        <fullName evidence="6">5'-3' exonuclease</fullName>
    </recommendedName>
</protein>
<dbReference type="Proteomes" id="UP000199385">
    <property type="component" value="Chromosome I"/>
</dbReference>
<proteinExistence type="predicted"/>
<dbReference type="Gene3D" id="3.40.50.1010">
    <property type="entry name" value="5'-nuclease"/>
    <property type="match status" value="1"/>
</dbReference>
<dbReference type="SMART" id="SM00475">
    <property type="entry name" value="53EXOc"/>
    <property type="match status" value="1"/>
</dbReference>
<reference evidence="9" key="1">
    <citation type="submission" date="2016-06" db="EMBL/GenBank/DDBJ databases">
        <authorList>
            <person name="Varghese N."/>
            <person name="Submissions Spin"/>
        </authorList>
    </citation>
    <scope>NUCLEOTIDE SEQUENCE [LARGE SCALE GENOMIC DNA]</scope>
    <source>
        <strain evidence="9">DSM 44815</strain>
    </source>
</reference>
<dbReference type="SMART" id="SM00279">
    <property type="entry name" value="HhH2"/>
    <property type="match status" value="1"/>
</dbReference>
<dbReference type="CDD" id="cd09898">
    <property type="entry name" value="H3TH_53EXO"/>
    <property type="match status" value="1"/>
</dbReference>
<keyword evidence="2" id="KW-0378">Hydrolase</keyword>
<evidence type="ECO:0000256" key="6">
    <source>
        <dbReference type="ARBA" id="ARBA00050026"/>
    </source>
</evidence>
<evidence type="ECO:0000256" key="3">
    <source>
        <dbReference type="ARBA" id="ARBA00022839"/>
    </source>
</evidence>
<dbReference type="GO" id="GO:0017108">
    <property type="term" value="F:5'-flap endonuclease activity"/>
    <property type="evidence" value="ECO:0007669"/>
    <property type="project" value="InterPro"/>
</dbReference>
<dbReference type="EMBL" id="LT594323">
    <property type="protein sequence ID" value="SBT41921.1"/>
    <property type="molecule type" value="Genomic_DNA"/>
</dbReference>
<dbReference type="GO" id="GO:0003677">
    <property type="term" value="F:DNA binding"/>
    <property type="evidence" value="ECO:0007669"/>
    <property type="project" value="UniProtKB-KW"/>
</dbReference>